<organism evidence="1">
    <name type="scientific">Timema tahoe</name>
    <dbReference type="NCBI Taxonomy" id="61484"/>
    <lineage>
        <taxon>Eukaryota</taxon>
        <taxon>Metazoa</taxon>
        <taxon>Ecdysozoa</taxon>
        <taxon>Arthropoda</taxon>
        <taxon>Hexapoda</taxon>
        <taxon>Insecta</taxon>
        <taxon>Pterygota</taxon>
        <taxon>Neoptera</taxon>
        <taxon>Polyneoptera</taxon>
        <taxon>Phasmatodea</taxon>
        <taxon>Timematodea</taxon>
        <taxon>Timematoidea</taxon>
        <taxon>Timematidae</taxon>
        <taxon>Timema</taxon>
    </lineage>
</organism>
<dbReference type="AlphaFoldDB" id="A0A7R9FIP5"/>
<name>A0A7R9FIP5_9NEOP</name>
<gene>
    <name evidence="1" type="ORF">TTEB3V08_LOCUS2319</name>
</gene>
<reference evidence="1" key="1">
    <citation type="submission" date="2020-11" db="EMBL/GenBank/DDBJ databases">
        <authorList>
            <person name="Tran Van P."/>
        </authorList>
    </citation>
    <scope>NUCLEOTIDE SEQUENCE</scope>
</reference>
<evidence type="ECO:0000313" key="1">
    <source>
        <dbReference type="EMBL" id="CAD7454205.1"/>
    </source>
</evidence>
<sequence>MKKDRARMEESIYNMKEGRNMTKEVEDRIKEDRNITKEGRDIWKECKKVNPHLCGGRVESHLGKTTLSSPDRDSNLDFPVFGGRAQHNWCVSQLRHRGGIWVSGSCASREGLKSQVIYQLPQTRMSTSFLYLGHVVREESLISRCARKAGDRSETIIHQILRLTEVSLRSLSQVESINTVPNVTVGGQRSWIVVGTKVRGVDRDRGWLEGQKRWIWTGGGTGVRGSVYGQGVERGPNKVPLDWTNLFSNVFVQLLLLRIYSFCSTTCTEPVCRLRRVKVGVTNTKYKERKEGEEVVGDEEHVTREPWIHPEPSIEIGNHLTPEHRTPSFPASLANTRAVGSHERVDVERRLARCLHWPLLSIEILRVTRTLTWPWRELYESRRNRNIQKKQGSLADCIWRDSLYSR</sequence>
<dbReference type="EMBL" id="OE000538">
    <property type="protein sequence ID" value="CAD7454205.1"/>
    <property type="molecule type" value="Genomic_DNA"/>
</dbReference>
<protein>
    <submittedName>
        <fullName evidence="1">Uncharacterized protein</fullName>
    </submittedName>
</protein>
<proteinExistence type="predicted"/>
<accession>A0A7R9FIP5</accession>